<reference evidence="1 2" key="1">
    <citation type="journal article" date="2013" name="BMC Genomics">
        <title>Reconstruction of the lipid metabolism for the microalga Monoraphidium neglectum from its genome sequence reveals characteristics suitable for biofuel production.</title>
        <authorList>
            <person name="Bogen C."/>
            <person name="Al-Dilaimi A."/>
            <person name="Albersmeier A."/>
            <person name="Wichmann J."/>
            <person name="Grundmann M."/>
            <person name="Rupp O."/>
            <person name="Lauersen K.J."/>
            <person name="Blifernez-Klassen O."/>
            <person name="Kalinowski J."/>
            <person name="Goesmann A."/>
            <person name="Mussgnug J.H."/>
            <person name="Kruse O."/>
        </authorList>
    </citation>
    <scope>NUCLEOTIDE SEQUENCE [LARGE SCALE GENOMIC DNA]</scope>
    <source>
        <strain evidence="1 2">SAG 48.87</strain>
    </source>
</reference>
<organism evidence="1 2">
    <name type="scientific">Monoraphidium neglectum</name>
    <dbReference type="NCBI Taxonomy" id="145388"/>
    <lineage>
        <taxon>Eukaryota</taxon>
        <taxon>Viridiplantae</taxon>
        <taxon>Chlorophyta</taxon>
        <taxon>core chlorophytes</taxon>
        <taxon>Chlorophyceae</taxon>
        <taxon>CS clade</taxon>
        <taxon>Sphaeropleales</taxon>
        <taxon>Selenastraceae</taxon>
        <taxon>Monoraphidium</taxon>
    </lineage>
</organism>
<protein>
    <submittedName>
        <fullName evidence="1">Uncharacterized protein</fullName>
    </submittedName>
</protein>
<proteinExistence type="predicted"/>
<keyword evidence="2" id="KW-1185">Reference proteome</keyword>
<name>A0A0D2KA11_9CHLO</name>
<dbReference type="Proteomes" id="UP000054498">
    <property type="component" value="Unassembled WGS sequence"/>
</dbReference>
<gene>
    <name evidence="1" type="ORF">MNEG_0846</name>
</gene>
<dbReference type="AlphaFoldDB" id="A0A0D2KA11"/>
<sequence>MAVARLAAVNATIPPHPGSPTGLSVLQARIGHATVLLGETKAALLVRREREARAALAMAEEAGARCEILNRHRRAVASAHFYVNEEGCAPKAFEEMSELLQEIEARRGADFDVDVAAERPAAPFGGGAQQHGGPSLLRVLRRLNADAAALAAERGADDPAAVAAAYAAANLLREGRAMLNGFGITSQGARRLQALLHRYNDELAAKQEQQDRDVADHLRTMIELLPPRWRQRWEHGTPYDMMMRNVGRINNQSVYKWAFDNSIFYEEPTARPEDRWLPTGMECSVAEAIAAAGGPLKDHPSWSVPHTITGLHVIIDRTPWDDARRHDRALELGVISPPQQPAFHVDADSLLPMRPQQAAHVV</sequence>
<evidence type="ECO:0000313" key="1">
    <source>
        <dbReference type="EMBL" id="KIZ07108.1"/>
    </source>
</evidence>
<accession>A0A0D2KA11</accession>
<dbReference type="GeneID" id="25726964"/>
<dbReference type="KEGG" id="mng:MNEG_0846"/>
<dbReference type="RefSeq" id="XP_013906127.1">
    <property type="nucleotide sequence ID" value="XM_014050673.1"/>
</dbReference>
<evidence type="ECO:0000313" key="2">
    <source>
        <dbReference type="Proteomes" id="UP000054498"/>
    </source>
</evidence>
<dbReference type="EMBL" id="KK100294">
    <property type="protein sequence ID" value="KIZ07108.1"/>
    <property type="molecule type" value="Genomic_DNA"/>
</dbReference>